<protein>
    <submittedName>
        <fullName evidence="2">Penicillin-binding protein</fullName>
    </submittedName>
</protein>
<dbReference type="OrthoDB" id="5241017at2"/>
<keyword evidence="3" id="KW-1185">Reference proteome</keyword>
<name>A0A3S3AP50_9NOCA</name>
<dbReference type="Proteomes" id="UP000286208">
    <property type="component" value="Unassembled WGS sequence"/>
</dbReference>
<gene>
    <name evidence="2" type="ORF">EGT67_11620</name>
</gene>
<evidence type="ECO:0000259" key="1">
    <source>
        <dbReference type="Pfam" id="PF05223"/>
    </source>
</evidence>
<dbReference type="SUPFAM" id="SSF54427">
    <property type="entry name" value="NTF2-like"/>
    <property type="match status" value="1"/>
</dbReference>
<evidence type="ECO:0000313" key="2">
    <source>
        <dbReference type="EMBL" id="RVW09427.1"/>
    </source>
</evidence>
<dbReference type="InterPro" id="IPR032710">
    <property type="entry name" value="NTF2-like_dom_sf"/>
</dbReference>
<dbReference type="SUPFAM" id="SSF56601">
    <property type="entry name" value="beta-lactamase/transpeptidase-like"/>
    <property type="match status" value="1"/>
</dbReference>
<accession>A0A3S3AP50</accession>
<comment type="caution">
    <text evidence="2">The sequence shown here is derived from an EMBL/GenBank/DDBJ whole genome shotgun (WGS) entry which is preliminary data.</text>
</comment>
<reference evidence="2 3" key="1">
    <citation type="submission" date="2018-11" db="EMBL/GenBank/DDBJ databases">
        <title>Rhodococcus spongicola sp. nov. and Rhodococcus xishaensis sp. nov. from marine sponges.</title>
        <authorList>
            <person name="Li L."/>
            <person name="Lin H.W."/>
        </authorList>
    </citation>
    <scope>NUCLEOTIDE SEQUENCE [LARGE SCALE GENOMIC DNA]</scope>
    <source>
        <strain evidence="2 3">CCTCC AB2014297</strain>
    </source>
</reference>
<dbReference type="InterPro" id="IPR012338">
    <property type="entry name" value="Beta-lactam/transpept-like"/>
</dbReference>
<dbReference type="PROSITE" id="PS51257">
    <property type="entry name" value="PROKAR_LIPOPROTEIN"/>
    <property type="match status" value="1"/>
</dbReference>
<dbReference type="EMBL" id="RKLP01000005">
    <property type="protein sequence ID" value="RVW09427.1"/>
    <property type="molecule type" value="Genomic_DNA"/>
</dbReference>
<dbReference type="GO" id="GO:0046677">
    <property type="term" value="P:response to antibiotic"/>
    <property type="evidence" value="ECO:0007669"/>
    <property type="project" value="InterPro"/>
</dbReference>
<organism evidence="2 3">
    <name type="scientific">Prescottella agglutinans</name>
    <dbReference type="NCBI Taxonomy" id="1644129"/>
    <lineage>
        <taxon>Bacteria</taxon>
        <taxon>Bacillati</taxon>
        <taxon>Actinomycetota</taxon>
        <taxon>Actinomycetes</taxon>
        <taxon>Mycobacteriales</taxon>
        <taxon>Nocardiaceae</taxon>
        <taxon>Prescottella</taxon>
    </lineage>
</organism>
<sequence length="560" mass="59409">MGFRASPRVRRSRVIALPLGLVAVLAVALVSCVGQKSDESAQSVVSGFVQALNDRDAEAAAALTSYPNAAEESIQQMFDGLDAEHSQWTLAQFMELNGDSGFFTVDAAWNFGEGKDWSYYTDGGVKKLSVGWRVSWDPTLLAPPLGHGRTVRYDRTDAAPPLVFDGTGHPLMAEQTINAITLDPASMPDPVATTDRVAKALEPVAPLVTGDSMRQEMAAKPGEKVVAVLLRDQDYQYLEKDLAGIPGVVVDKQPKLITTDRRIVTPLLDPLRTVWQMNRDATAGWAVNVVEPDGAMQQQVGYQGPPGPDIKATLDSGLQLAAENAVVSVGTPAAIVAIRPSTGAVVVAAQNNQAIEQGPVAFTGLYPAGNSLDLVRQAAAAQAGVEPGKVSDDDLERAGRQLGIGLDYEMPGLDPETAVLTASQSGVDQVMQSKNGTEPQVSPFGLAMVAASVARGSAPMPMIVEGQQATAKNAEDALPANVTDQLRAAMRDNVQRGPASFLKQYPDLMGIASGNDTDRWFFGSRGDLAFAVFVADADGGDRALKMTDLLMREMAKPVER</sequence>
<feature type="domain" description="NTF2-like N-terminal transpeptidase" evidence="1">
    <location>
        <begin position="41"/>
        <end position="147"/>
    </location>
</feature>
<proteinExistence type="predicted"/>
<evidence type="ECO:0000313" key="3">
    <source>
        <dbReference type="Proteomes" id="UP000286208"/>
    </source>
</evidence>
<dbReference type="InterPro" id="IPR007887">
    <property type="entry name" value="MecA_N"/>
</dbReference>
<dbReference type="Gene3D" id="3.40.710.10">
    <property type="entry name" value="DD-peptidase/beta-lactamase superfamily"/>
    <property type="match status" value="1"/>
</dbReference>
<dbReference type="AlphaFoldDB" id="A0A3S3AP50"/>
<dbReference type="Pfam" id="PF05223">
    <property type="entry name" value="MecA_N"/>
    <property type="match status" value="1"/>
</dbReference>
<dbReference type="RefSeq" id="WP_127916229.1">
    <property type="nucleotide sequence ID" value="NZ_RKLP01000005.1"/>
</dbReference>